<feature type="compositionally biased region" description="Polar residues" evidence="1">
    <location>
        <begin position="230"/>
        <end position="253"/>
    </location>
</feature>
<dbReference type="EMBL" id="UFQS01000447">
    <property type="protein sequence ID" value="SSX04064.1"/>
    <property type="molecule type" value="Genomic_DNA"/>
</dbReference>
<reference evidence="2" key="1">
    <citation type="submission" date="2018-04" db="EMBL/GenBank/DDBJ databases">
        <authorList>
            <person name="Go L.Y."/>
            <person name="Mitchell J.A."/>
        </authorList>
    </citation>
    <scope>NUCLEOTIDE SEQUENCE</scope>
    <source>
        <tissue evidence="2">Whole organism</tissue>
    </source>
</reference>
<evidence type="ECO:0000313" key="2">
    <source>
        <dbReference type="EMBL" id="SSX04064.1"/>
    </source>
</evidence>
<reference evidence="3" key="2">
    <citation type="submission" date="2018-07" db="EMBL/GenBank/DDBJ databases">
        <authorList>
            <person name="Quirk P.G."/>
            <person name="Krulwich T.A."/>
        </authorList>
    </citation>
    <scope>NUCLEOTIDE SEQUENCE</scope>
</reference>
<organism evidence="3">
    <name type="scientific">Culicoides sonorensis</name>
    <name type="common">Biting midge</name>
    <dbReference type="NCBI Taxonomy" id="179676"/>
    <lineage>
        <taxon>Eukaryota</taxon>
        <taxon>Metazoa</taxon>
        <taxon>Ecdysozoa</taxon>
        <taxon>Arthropoda</taxon>
        <taxon>Hexapoda</taxon>
        <taxon>Insecta</taxon>
        <taxon>Pterygota</taxon>
        <taxon>Neoptera</taxon>
        <taxon>Endopterygota</taxon>
        <taxon>Diptera</taxon>
        <taxon>Nematocera</taxon>
        <taxon>Chironomoidea</taxon>
        <taxon>Ceratopogonidae</taxon>
        <taxon>Ceratopogoninae</taxon>
        <taxon>Culicoides</taxon>
        <taxon>Monoculicoides</taxon>
    </lineage>
</organism>
<evidence type="ECO:0000313" key="3">
    <source>
        <dbReference type="EMBL" id="SSX24429.1"/>
    </source>
</evidence>
<feature type="region of interest" description="Disordered" evidence="1">
    <location>
        <begin position="207"/>
        <end position="253"/>
    </location>
</feature>
<accession>A0A336M6B7</accession>
<gene>
    <name evidence="3" type="primary">CSON010795</name>
</gene>
<feature type="region of interest" description="Disordered" evidence="1">
    <location>
        <begin position="17"/>
        <end position="36"/>
    </location>
</feature>
<dbReference type="EMBL" id="UFQT01000447">
    <property type="protein sequence ID" value="SSX24429.1"/>
    <property type="molecule type" value="Genomic_DNA"/>
</dbReference>
<feature type="region of interest" description="Disordered" evidence="1">
    <location>
        <begin position="86"/>
        <end position="107"/>
    </location>
</feature>
<dbReference type="VEuPathDB" id="VectorBase:CSON010795"/>
<evidence type="ECO:0000256" key="1">
    <source>
        <dbReference type="SAM" id="MobiDB-lite"/>
    </source>
</evidence>
<proteinExistence type="predicted"/>
<name>A0A336M6B7_CULSO</name>
<protein>
    <submittedName>
        <fullName evidence="3">CSON010795 protein</fullName>
    </submittedName>
</protein>
<dbReference type="AlphaFoldDB" id="A0A336M6B7"/>
<sequence>MASECEPKRMKLDILTSNGSSVKNKGIEFGSLENQAKQNLDALDYDSRESTSNDSATTPSLTLRNVRIHQKQHELKDSIGTFIKDNEVQDSPTKEINKNTSEKETAESSKLEIIALSDGSDSEATEKEIDNQRNFDFIEEASVMDDEMMDDFPDLFHHNINDEQHQKIFDELLNATSATIPQKDSITEPNSNIADFSILSNNANKDALIPESNNNPSSNSFHKVPDSSDRTLSLKSGKNPSSSPSDVNNQHKTGVTPLIHTTQTESDLSLDILNYLKKIERRLGSIEKRLTIIEEGQNARNERNSDSSDVDDFIDDDTLLSLKFPIKKKYSLDIFENILKVPKMKRNLELKFKQYLGMNESDTIDMILAEMIDSNVQNSFKWRQSDMTRSFENFVYINKLIFDCVKHHFQNFTNVEYIRLMSLILNRPCRASAIQRNQTHSNANSRKLCSTSSSTINSE</sequence>